<accession>A0A0D6DYQ0</accession>
<keyword evidence="1" id="KW-1133">Transmembrane helix</keyword>
<dbReference type="KEGG" id="lpk:LACPI_1408"/>
<dbReference type="AlphaFoldDB" id="A0A0D6DYQ0"/>
<dbReference type="Proteomes" id="UP000033166">
    <property type="component" value="Chromosome I"/>
</dbReference>
<sequence>MFYLIVLVLFILCYLFLISDEIKKSLNLFVIIIGTVLTVTIILALIIQNKTSILQGLIILVGLGLMVESIREINQL</sequence>
<gene>
    <name evidence="2" type="ORF">LACPI_1408</name>
</gene>
<dbReference type="HOGENOM" id="CLU_2649941_0_0_9"/>
<dbReference type="STRING" id="1364.LP2241_30426"/>
<evidence type="ECO:0000256" key="1">
    <source>
        <dbReference type="SAM" id="Phobius"/>
    </source>
</evidence>
<evidence type="ECO:0000313" key="2">
    <source>
        <dbReference type="EMBL" id="CEN28608.1"/>
    </source>
</evidence>
<feature type="transmembrane region" description="Helical" evidence="1">
    <location>
        <begin position="53"/>
        <end position="70"/>
    </location>
</feature>
<name>A0A0D6DYQ0_9LACT</name>
<dbReference type="RefSeq" id="WP_047915715.1">
    <property type="nucleotide sequence ID" value="NZ_LN774769.1"/>
</dbReference>
<evidence type="ECO:0000313" key="3">
    <source>
        <dbReference type="Proteomes" id="UP000033166"/>
    </source>
</evidence>
<dbReference type="EMBL" id="LN774769">
    <property type="protein sequence ID" value="CEN28608.1"/>
    <property type="molecule type" value="Genomic_DNA"/>
</dbReference>
<proteinExistence type="predicted"/>
<reference evidence="3" key="1">
    <citation type="submission" date="2015-01" db="EMBL/GenBank/DDBJ databases">
        <authorList>
            <person name="Andreevskaya M."/>
        </authorList>
    </citation>
    <scope>NUCLEOTIDE SEQUENCE [LARGE SCALE GENOMIC DNA]</scope>
    <source>
        <strain evidence="3">MKFS47</strain>
    </source>
</reference>
<organism evidence="2 3">
    <name type="scientific">Pseudolactococcus piscium MKFS47</name>
    <dbReference type="NCBI Taxonomy" id="297352"/>
    <lineage>
        <taxon>Bacteria</taxon>
        <taxon>Bacillati</taxon>
        <taxon>Bacillota</taxon>
        <taxon>Bacilli</taxon>
        <taxon>Lactobacillales</taxon>
        <taxon>Streptococcaceae</taxon>
        <taxon>Pseudolactococcus</taxon>
    </lineage>
</organism>
<feature type="transmembrane region" description="Helical" evidence="1">
    <location>
        <begin position="29"/>
        <end position="46"/>
    </location>
</feature>
<keyword evidence="1" id="KW-0812">Transmembrane</keyword>
<protein>
    <submittedName>
        <fullName evidence="2">Uncharacterized protein</fullName>
    </submittedName>
</protein>
<keyword evidence="1" id="KW-0472">Membrane</keyword>